<dbReference type="Gene3D" id="1.10.287.40">
    <property type="entry name" value="Serine-tRNA synthetase, tRNA binding domain"/>
    <property type="match status" value="1"/>
</dbReference>
<dbReference type="Pfam" id="PF02403">
    <property type="entry name" value="Seryl_tRNA_N"/>
    <property type="match status" value="1"/>
</dbReference>
<name>A0ABW3M9Q8_9PSEU</name>
<accession>A0ABW3M9Q8</accession>
<feature type="non-terminal residue" evidence="3">
    <location>
        <position position="37"/>
    </location>
</feature>
<feature type="domain" description="Serine-tRNA synthetase type1 N-terminal" evidence="2">
    <location>
        <begin position="1"/>
        <end position="37"/>
    </location>
</feature>
<keyword evidence="4" id="KW-1185">Reference proteome</keyword>
<evidence type="ECO:0000256" key="1">
    <source>
        <dbReference type="SAM" id="MobiDB-lite"/>
    </source>
</evidence>
<comment type="caution">
    <text evidence="3">The sequence shown here is derived from an EMBL/GenBank/DDBJ whole genome shotgun (WGS) entry which is preliminary data.</text>
</comment>
<protein>
    <recommendedName>
        <fullName evidence="2">Serine-tRNA synthetase type1 N-terminal domain-containing protein</fullName>
    </recommendedName>
</protein>
<evidence type="ECO:0000313" key="4">
    <source>
        <dbReference type="Proteomes" id="UP001597045"/>
    </source>
</evidence>
<dbReference type="SUPFAM" id="SSF46589">
    <property type="entry name" value="tRNA-binding arm"/>
    <property type="match status" value="1"/>
</dbReference>
<organism evidence="3 4">
    <name type="scientific">Kibdelosporangium lantanae</name>
    <dbReference type="NCBI Taxonomy" id="1497396"/>
    <lineage>
        <taxon>Bacteria</taxon>
        <taxon>Bacillati</taxon>
        <taxon>Actinomycetota</taxon>
        <taxon>Actinomycetes</taxon>
        <taxon>Pseudonocardiales</taxon>
        <taxon>Pseudonocardiaceae</taxon>
        <taxon>Kibdelosporangium</taxon>
    </lineage>
</organism>
<dbReference type="InterPro" id="IPR010978">
    <property type="entry name" value="tRNA-bd_arm"/>
</dbReference>
<dbReference type="Proteomes" id="UP001597045">
    <property type="component" value="Unassembled WGS sequence"/>
</dbReference>
<dbReference type="InterPro" id="IPR042103">
    <property type="entry name" value="SerRS_1_N_sf"/>
</dbReference>
<dbReference type="EMBL" id="JBHTIS010001089">
    <property type="protein sequence ID" value="MFD1047462.1"/>
    <property type="molecule type" value="Genomic_DNA"/>
</dbReference>
<proteinExistence type="predicted"/>
<gene>
    <name evidence="3" type="ORF">ACFQ1S_18920</name>
</gene>
<dbReference type="InterPro" id="IPR015866">
    <property type="entry name" value="Ser-tRNA-synth_1_N"/>
</dbReference>
<evidence type="ECO:0000313" key="3">
    <source>
        <dbReference type="EMBL" id="MFD1047462.1"/>
    </source>
</evidence>
<feature type="compositionally biased region" description="Basic and acidic residues" evidence="1">
    <location>
        <begin position="1"/>
        <end position="13"/>
    </location>
</feature>
<evidence type="ECO:0000259" key="2">
    <source>
        <dbReference type="Pfam" id="PF02403"/>
    </source>
</evidence>
<feature type="region of interest" description="Disordered" evidence="1">
    <location>
        <begin position="1"/>
        <end position="37"/>
    </location>
</feature>
<sequence>MIDLRTLRDDPEAVRASQRARGEDEGLVDQLLSADER</sequence>
<reference evidence="4" key="1">
    <citation type="journal article" date="2019" name="Int. J. Syst. Evol. Microbiol.">
        <title>The Global Catalogue of Microorganisms (GCM) 10K type strain sequencing project: providing services to taxonomists for standard genome sequencing and annotation.</title>
        <authorList>
            <consortium name="The Broad Institute Genomics Platform"/>
            <consortium name="The Broad Institute Genome Sequencing Center for Infectious Disease"/>
            <person name="Wu L."/>
            <person name="Ma J."/>
        </authorList>
    </citation>
    <scope>NUCLEOTIDE SEQUENCE [LARGE SCALE GENOMIC DNA]</scope>
    <source>
        <strain evidence="4">JCM 31486</strain>
    </source>
</reference>